<evidence type="ECO:0000256" key="2">
    <source>
        <dbReference type="ARBA" id="ARBA00022448"/>
    </source>
</evidence>
<keyword evidence="6" id="KW-0408">Iron</keyword>
<name>A0A2N6L4E0_9CYAN</name>
<evidence type="ECO:0000259" key="14">
    <source>
        <dbReference type="Pfam" id="PF00593"/>
    </source>
</evidence>
<evidence type="ECO:0000256" key="5">
    <source>
        <dbReference type="ARBA" id="ARBA00022692"/>
    </source>
</evidence>
<dbReference type="PROSITE" id="PS52016">
    <property type="entry name" value="TONB_DEPENDENT_REC_3"/>
    <property type="match status" value="1"/>
</dbReference>
<feature type="domain" description="TonB-dependent receptor-like beta-barrel" evidence="14">
    <location>
        <begin position="468"/>
        <end position="856"/>
    </location>
</feature>
<evidence type="ECO:0000256" key="1">
    <source>
        <dbReference type="ARBA" id="ARBA00004571"/>
    </source>
</evidence>
<evidence type="ECO:0000256" key="13">
    <source>
        <dbReference type="SAM" id="MobiDB-lite"/>
    </source>
</evidence>
<keyword evidence="2 11" id="KW-0813">Transport</keyword>
<dbReference type="PANTHER" id="PTHR32552">
    <property type="entry name" value="FERRICHROME IRON RECEPTOR-RELATED"/>
    <property type="match status" value="1"/>
</dbReference>
<keyword evidence="7" id="KW-0406">Ion transport</keyword>
<comment type="similarity">
    <text evidence="11 12">Belongs to the TonB-dependent receptor family.</text>
</comment>
<dbReference type="Proteomes" id="UP000235081">
    <property type="component" value="Unassembled WGS sequence"/>
</dbReference>
<dbReference type="CDD" id="cd01347">
    <property type="entry name" value="ligand_gated_channel"/>
    <property type="match status" value="1"/>
</dbReference>
<protein>
    <submittedName>
        <fullName evidence="17">TonB-dependent receptor</fullName>
    </submittedName>
</protein>
<evidence type="ECO:0000256" key="6">
    <source>
        <dbReference type="ARBA" id="ARBA00023004"/>
    </source>
</evidence>
<dbReference type="AlphaFoldDB" id="A0A2N6L4E0"/>
<dbReference type="InterPro" id="IPR021731">
    <property type="entry name" value="AMIN_dom"/>
</dbReference>
<keyword evidence="10 11" id="KW-0998">Cell outer membrane</keyword>
<dbReference type="PANTHER" id="PTHR32552:SF81">
    <property type="entry name" value="TONB-DEPENDENT OUTER MEMBRANE RECEPTOR"/>
    <property type="match status" value="1"/>
</dbReference>
<dbReference type="GO" id="GO:0006826">
    <property type="term" value="P:iron ion transport"/>
    <property type="evidence" value="ECO:0007669"/>
    <property type="project" value="UniProtKB-KW"/>
</dbReference>
<evidence type="ECO:0000256" key="3">
    <source>
        <dbReference type="ARBA" id="ARBA00022452"/>
    </source>
</evidence>
<proteinExistence type="inferred from homology"/>
<keyword evidence="8 12" id="KW-0798">TonB box</keyword>
<organism evidence="17 18">
    <name type="scientific">Fischerella thermalis CCMEE 5318</name>
    <dbReference type="NCBI Taxonomy" id="2019666"/>
    <lineage>
        <taxon>Bacteria</taxon>
        <taxon>Bacillati</taxon>
        <taxon>Cyanobacteriota</taxon>
        <taxon>Cyanophyceae</taxon>
        <taxon>Nostocales</taxon>
        <taxon>Hapalosiphonaceae</taxon>
        <taxon>Fischerella</taxon>
    </lineage>
</organism>
<evidence type="ECO:0000313" key="17">
    <source>
        <dbReference type="EMBL" id="PMB15553.1"/>
    </source>
</evidence>
<comment type="caution">
    <text evidence="17">The sequence shown here is derived from an EMBL/GenBank/DDBJ whole genome shotgun (WGS) entry which is preliminary data.</text>
</comment>
<evidence type="ECO:0000256" key="7">
    <source>
        <dbReference type="ARBA" id="ARBA00023065"/>
    </source>
</evidence>
<keyword evidence="3 11" id="KW-1134">Transmembrane beta strand</keyword>
<evidence type="ECO:0000256" key="10">
    <source>
        <dbReference type="ARBA" id="ARBA00023237"/>
    </source>
</evidence>
<dbReference type="InterPro" id="IPR012910">
    <property type="entry name" value="Plug_dom"/>
</dbReference>
<keyword evidence="9 11" id="KW-0472">Membrane</keyword>
<evidence type="ECO:0000256" key="8">
    <source>
        <dbReference type="ARBA" id="ARBA00023077"/>
    </source>
</evidence>
<evidence type="ECO:0000259" key="15">
    <source>
        <dbReference type="Pfam" id="PF07715"/>
    </source>
</evidence>
<feature type="domain" description="AMIN" evidence="16">
    <location>
        <begin position="82"/>
        <end position="178"/>
    </location>
</feature>
<dbReference type="InterPro" id="IPR000531">
    <property type="entry name" value="Beta-barrel_TonB"/>
</dbReference>
<evidence type="ECO:0000259" key="16">
    <source>
        <dbReference type="Pfam" id="PF11741"/>
    </source>
</evidence>
<sequence>MKGTLATIHLLPISWITGVAVPILILIAAPVKAQDTQVSVEPTKNIPQLRESQRPFTQAQMLLQSLTLSQAGSAEIVQVTGVKVNSTAKGVEVILETPLGEQLQVVNRSEGNNYIVDIPNAQLRLTSGDKFRQEKPVAGITEITVTNQDANTIRVTVTGESAIPQFELFDSDEGLILSFISPASSTQQPPPPPPTTPQQQQPQPQPTPPATETEPDETPQSSEQQEPIELIVTAEKTPENLQDVPISITVLDEDQIESGDINSFEEVAKNTPNFSFFSSGENRLSTFYSVRGITNFNLFSRDAVSFYVDDVPYDFSGFLNIDLNDLERVEVLRGPQNTLYGRSSLGGVVNVITKRPTNEFEFSNSISYGNYDDFRTQASISGPLIEDRLFFRLSGNYGTRDGYTYNTFLDRDVDGGSGGNGRIQLLWTPSKDWDISFNASFDDYREGAPAYVLLNQEDPFETELDFNGFNDLVSNAQSVRIAYNNPDFRFTSITANRFSSQKAAYDLDYTTADGQISAPDFESRLFSQEFRFQSPETADKFQWILGGYFESSRFENNRPFIYGADSLALGFAFPPGEDKVDVTSETNTYAIFSQVSYKPIESLTLTAGLRYESTNSNIDASETFTSADGSLVLPLLSLEDAEKNGDALLPRFAIEYKFNPNVMAYGSVARGYRPAGVSFQPISEDTATFDAETSWNYEVGLKSAWLDNRLIVNVALFHNSVNNFQFPSLRGDRLIVDNADVSITGAELEVRATPVNGLDIIAGLGLVDSKFKNGNDAFTGESLKGNRISFSPDLTYNLAVQYRSVGGLFGRVELTGFGTTYFDDINTLKQDPYALVNVRLGYELENYGIYLFANNIFNTEYLTQAFDSTTGAAGTYGAPVTYGVQFRSRF</sequence>
<dbReference type="RefSeq" id="WP_102183692.1">
    <property type="nucleotide sequence ID" value="NZ_NMQE01000935.1"/>
</dbReference>
<dbReference type="EMBL" id="NMQE01000935">
    <property type="protein sequence ID" value="PMB15553.1"/>
    <property type="molecule type" value="Genomic_DNA"/>
</dbReference>
<dbReference type="Gene3D" id="2.40.170.20">
    <property type="entry name" value="TonB-dependent receptor, beta-barrel domain"/>
    <property type="match status" value="1"/>
</dbReference>
<dbReference type="InterPro" id="IPR036942">
    <property type="entry name" value="Beta-barrel_TonB_sf"/>
</dbReference>
<dbReference type="Pfam" id="PF00593">
    <property type="entry name" value="TonB_dep_Rec_b-barrel"/>
    <property type="match status" value="1"/>
</dbReference>
<evidence type="ECO:0000256" key="4">
    <source>
        <dbReference type="ARBA" id="ARBA00022496"/>
    </source>
</evidence>
<comment type="subcellular location">
    <subcellularLocation>
        <location evidence="1 11">Cell outer membrane</location>
        <topology evidence="1 11">Multi-pass membrane protein</topology>
    </subcellularLocation>
</comment>
<dbReference type="Pfam" id="PF07715">
    <property type="entry name" value="Plug"/>
    <property type="match status" value="1"/>
</dbReference>
<accession>A0A2N6L4E0</accession>
<dbReference type="InterPro" id="IPR039426">
    <property type="entry name" value="TonB-dep_rcpt-like"/>
</dbReference>
<evidence type="ECO:0000313" key="18">
    <source>
        <dbReference type="Proteomes" id="UP000235081"/>
    </source>
</evidence>
<evidence type="ECO:0000256" key="9">
    <source>
        <dbReference type="ARBA" id="ARBA00023136"/>
    </source>
</evidence>
<keyword evidence="5 11" id="KW-0812">Transmembrane</keyword>
<evidence type="ECO:0000256" key="12">
    <source>
        <dbReference type="RuleBase" id="RU003357"/>
    </source>
</evidence>
<reference evidence="17 18" key="1">
    <citation type="submission" date="2017-07" db="EMBL/GenBank/DDBJ databases">
        <title>Genomes of Fischerella (Mastigocladus) sp. strains.</title>
        <authorList>
            <person name="Miller S.R."/>
        </authorList>
    </citation>
    <scope>NUCLEOTIDE SEQUENCE [LARGE SCALE GENOMIC DNA]</scope>
    <source>
        <strain evidence="17 18">CCMEE 5318</strain>
    </source>
</reference>
<keyword evidence="17" id="KW-0675">Receptor</keyword>
<dbReference type="GO" id="GO:0009279">
    <property type="term" value="C:cell outer membrane"/>
    <property type="evidence" value="ECO:0007669"/>
    <property type="project" value="UniProtKB-SubCell"/>
</dbReference>
<gene>
    <name evidence="17" type="ORF">CEN46_25710</name>
</gene>
<dbReference type="SUPFAM" id="SSF56935">
    <property type="entry name" value="Porins"/>
    <property type="match status" value="1"/>
</dbReference>
<feature type="region of interest" description="Disordered" evidence="13">
    <location>
        <begin position="182"/>
        <end position="225"/>
    </location>
</feature>
<dbReference type="Pfam" id="PF11741">
    <property type="entry name" value="AMIN"/>
    <property type="match status" value="1"/>
</dbReference>
<evidence type="ECO:0000256" key="11">
    <source>
        <dbReference type="PROSITE-ProRule" id="PRU01360"/>
    </source>
</evidence>
<keyword evidence="4" id="KW-0410">Iron transport</keyword>
<feature type="domain" description="TonB-dependent receptor plug" evidence="15">
    <location>
        <begin position="241"/>
        <end position="348"/>
    </location>
</feature>